<reference evidence="9 10" key="1">
    <citation type="submission" date="2018-08" db="EMBL/GenBank/DDBJ databases">
        <title>Draft genome of the lignicolous fungus Coniochaeta pulveracea.</title>
        <authorList>
            <person name="Borstlap C.J."/>
            <person name="De Witt R.N."/>
            <person name="Botha A."/>
            <person name="Volschenk H."/>
        </authorList>
    </citation>
    <scope>NUCLEOTIDE SEQUENCE [LARGE SCALE GENOMIC DNA]</scope>
    <source>
        <strain evidence="9 10">CAB683</strain>
    </source>
</reference>
<name>A0A420Y4D3_9PEZI</name>
<organism evidence="9 10">
    <name type="scientific">Coniochaeta pulveracea</name>
    <dbReference type="NCBI Taxonomy" id="177199"/>
    <lineage>
        <taxon>Eukaryota</taxon>
        <taxon>Fungi</taxon>
        <taxon>Dikarya</taxon>
        <taxon>Ascomycota</taxon>
        <taxon>Pezizomycotina</taxon>
        <taxon>Sordariomycetes</taxon>
        <taxon>Sordariomycetidae</taxon>
        <taxon>Coniochaetales</taxon>
        <taxon>Coniochaetaceae</taxon>
        <taxon>Coniochaeta</taxon>
    </lineage>
</organism>
<protein>
    <recommendedName>
        <fullName evidence="8">DUF202 domain-containing protein</fullName>
    </recommendedName>
</protein>
<feature type="domain" description="DUF202" evidence="8">
    <location>
        <begin position="167"/>
        <end position="241"/>
    </location>
</feature>
<proteinExistence type="predicted"/>
<comment type="subcellular location">
    <subcellularLocation>
        <location evidence="1">Cell membrane</location>
        <topology evidence="1">Multi-pass membrane protein</topology>
    </subcellularLocation>
</comment>
<keyword evidence="2" id="KW-1003">Cell membrane</keyword>
<accession>A0A420Y4D3</accession>
<evidence type="ECO:0000256" key="7">
    <source>
        <dbReference type="SAM" id="Phobius"/>
    </source>
</evidence>
<dbReference type="InterPro" id="IPR003807">
    <property type="entry name" value="DUF202"/>
</dbReference>
<keyword evidence="5 7" id="KW-0472">Membrane</keyword>
<dbReference type="AlphaFoldDB" id="A0A420Y4D3"/>
<evidence type="ECO:0000313" key="10">
    <source>
        <dbReference type="Proteomes" id="UP000275385"/>
    </source>
</evidence>
<dbReference type="EMBL" id="QVQW01000052">
    <property type="protein sequence ID" value="RKU42744.1"/>
    <property type="molecule type" value="Genomic_DNA"/>
</dbReference>
<evidence type="ECO:0000256" key="6">
    <source>
        <dbReference type="SAM" id="MobiDB-lite"/>
    </source>
</evidence>
<evidence type="ECO:0000256" key="4">
    <source>
        <dbReference type="ARBA" id="ARBA00022989"/>
    </source>
</evidence>
<feature type="transmembrane region" description="Helical" evidence="7">
    <location>
        <begin position="256"/>
        <end position="278"/>
    </location>
</feature>
<dbReference type="Pfam" id="PF02656">
    <property type="entry name" value="DUF202"/>
    <property type="match status" value="1"/>
</dbReference>
<sequence>MVGSITMANLTATRSVDGGVPSAVAQIPSNQTPALKRRQSAQARINDILETGARRAESLGDAQSPRLQPLLRSEPSITEHDNSTSDNVDRIETLQPERQRSLNYQTLQSDSRRSTTLRHRPSTQQQSEHHPDTPSRRPSLKPEQTRWRRFLAYFHSIELENKGSVARDHLALERTFLAWLRTSLAFASIGIAITQLFRLNTSLQGAGNNETLKHVGRPLGTTFLGISILILFLGYNRYLEGQHWVMKGKFPASRGTIMLVAFVAFAVTVASLVVVVAVQPVPGED</sequence>
<feature type="compositionally biased region" description="Basic and acidic residues" evidence="6">
    <location>
        <begin position="77"/>
        <end position="100"/>
    </location>
</feature>
<feature type="transmembrane region" description="Helical" evidence="7">
    <location>
        <begin position="217"/>
        <end position="235"/>
    </location>
</feature>
<dbReference type="PANTHER" id="PTHR34187">
    <property type="entry name" value="FGR18P"/>
    <property type="match status" value="1"/>
</dbReference>
<evidence type="ECO:0000259" key="8">
    <source>
        <dbReference type="Pfam" id="PF02656"/>
    </source>
</evidence>
<evidence type="ECO:0000256" key="2">
    <source>
        <dbReference type="ARBA" id="ARBA00022475"/>
    </source>
</evidence>
<evidence type="ECO:0000256" key="1">
    <source>
        <dbReference type="ARBA" id="ARBA00004651"/>
    </source>
</evidence>
<dbReference type="GO" id="GO:0005886">
    <property type="term" value="C:plasma membrane"/>
    <property type="evidence" value="ECO:0007669"/>
    <property type="project" value="UniProtKB-SubCell"/>
</dbReference>
<dbReference type="OrthoDB" id="199599at2759"/>
<comment type="caution">
    <text evidence="9">The sequence shown here is derived from an EMBL/GenBank/DDBJ whole genome shotgun (WGS) entry which is preliminary data.</text>
</comment>
<evidence type="ECO:0000256" key="3">
    <source>
        <dbReference type="ARBA" id="ARBA00022692"/>
    </source>
</evidence>
<dbReference type="PANTHER" id="PTHR34187:SF2">
    <property type="entry name" value="DUF202 DOMAIN-CONTAINING PROTEIN"/>
    <property type="match status" value="1"/>
</dbReference>
<evidence type="ECO:0000313" key="9">
    <source>
        <dbReference type="EMBL" id="RKU42744.1"/>
    </source>
</evidence>
<keyword evidence="10" id="KW-1185">Reference proteome</keyword>
<dbReference type="Proteomes" id="UP000275385">
    <property type="component" value="Unassembled WGS sequence"/>
</dbReference>
<keyword evidence="3 7" id="KW-0812">Transmembrane</keyword>
<feature type="region of interest" description="Disordered" evidence="6">
    <location>
        <begin position="56"/>
        <end position="142"/>
    </location>
</feature>
<feature type="transmembrane region" description="Helical" evidence="7">
    <location>
        <begin position="176"/>
        <end position="197"/>
    </location>
</feature>
<evidence type="ECO:0000256" key="5">
    <source>
        <dbReference type="ARBA" id="ARBA00023136"/>
    </source>
</evidence>
<dbReference type="InterPro" id="IPR052053">
    <property type="entry name" value="IM_YidH-like"/>
</dbReference>
<gene>
    <name evidence="9" type="ORF">DL546_005318</name>
</gene>
<keyword evidence="4 7" id="KW-1133">Transmembrane helix</keyword>